<dbReference type="GO" id="GO:0008962">
    <property type="term" value="F:phosphatidylglycerophosphatase activity"/>
    <property type="evidence" value="ECO:0007669"/>
    <property type="project" value="InterPro"/>
</dbReference>
<sequence length="173" mass="19629">MKVQMKEVPATEREVHQICLDWLKRRGVSLNEIAELTFYLQKDLVPDITPEECLHHVKQVIEKREVQNALLTGIQMDVLAEREQLLEPLQDMVVRDECLYGIDEVLSLAILNVYGSIGLTNYGFIDRVKPGVLARLNNKNDGEIHTFLDDLVGAIAASAAARLAHNRKKQQEE</sequence>
<dbReference type="CDD" id="cd06971">
    <property type="entry name" value="PgpA"/>
    <property type="match status" value="1"/>
</dbReference>
<protein>
    <submittedName>
        <fullName evidence="2">Phosphatidylglycerophosphatase A</fullName>
    </submittedName>
</protein>
<dbReference type="SUPFAM" id="SSF101307">
    <property type="entry name" value="YutG-like"/>
    <property type="match status" value="1"/>
</dbReference>
<gene>
    <name evidence="2" type="ORF">H1191_05290</name>
</gene>
<dbReference type="GO" id="GO:0006629">
    <property type="term" value="P:lipid metabolic process"/>
    <property type="evidence" value="ECO:0007669"/>
    <property type="project" value="InterPro"/>
</dbReference>
<evidence type="ECO:0000259" key="1">
    <source>
        <dbReference type="Pfam" id="PF04608"/>
    </source>
</evidence>
<comment type="caution">
    <text evidence="2">The sequence shown here is derived from an EMBL/GenBank/DDBJ whole genome shotgun (WGS) entry which is preliminary data.</text>
</comment>
<reference evidence="2 3" key="1">
    <citation type="submission" date="2020-07" db="EMBL/GenBank/DDBJ databases">
        <authorList>
            <person name="Feng H."/>
        </authorList>
    </citation>
    <scope>NUCLEOTIDE SEQUENCE [LARGE SCALE GENOMIC DNA]</scope>
    <source>
        <strain evidence="3">s-10</strain>
    </source>
</reference>
<accession>A0A7W1WPK3</accession>
<dbReference type="Gene3D" id="1.10.3760.10">
    <property type="entry name" value="PgpA-like"/>
    <property type="match status" value="1"/>
</dbReference>
<keyword evidence="3" id="KW-1185">Reference proteome</keyword>
<name>A0A7W1WPK3_9BACL</name>
<evidence type="ECO:0000313" key="3">
    <source>
        <dbReference type="Proteomes" id="UP000535491"/>
    </source>
</evidence>
<dbReference type="EMBL" id="JACEIQ010000003">
    <property type="protein sequence ID" value="MBA4493716.1"/>
    <property type="molecule type" value="Genomic_DNA"/>
</dbReference>
<dbReference type="AlphaFoldDB" id="A0A7W1WPK3"/>
<feature type="domain" description="YutG/PgpA" evidence="1">
    <location>
        <begin position="32"/>
        <end position="165"/>
    </location>
</feature>
<dbReference type="RefSeq" id="WP_181750952.1">
    <property type="nucleotide sequence ID" value="NZ_JACEIQ010000003.1"/>
</dbReference>
<dbReference type="InterPro" id="IPR036681">
    <property type="entry name" value="PgpA-like_sf"/>
</dbReference>
<proteinExistence type="predicted"/>
<evidence type="ECO:0000313" key="2">
    <source>
        <dbReference type="EMBL" id="MBA4493716.1"/>
    </source>
</evidence>
<dbReference type="InterPro" id="IPR026038">
    <property type="entry name" value="Put_PGPase"/>
</dbReference>
<organism evidence="2 3">
    <name type="scientific">Paenactinomyces guangxiensis</name>
    <dbReference type="NCBI Taxonomy" id="1490290"/>
    <lineage>
        <taxon>Bacteria</taxon>
        <taxon>Bacillati</taxon>
        <taxon>Bacillota</taxon>
        <taxon>Bacilli</taxon>
        <taxon>Bacillales</taxon>
        <taxon>Thermoactinomycetaceae</taxon>
        <taxon>Paenactinomyces</taxon>
    </lineage>
</organism>
<dbReference type="PIRSF" id="PIRSF019587">
    <property type="entry name" value="PGPase"/>
    <property type="match status" value="1"/>
</dbReference>
<dbReference type="Proteomes" id="UP000535491">
    <property type="component" value="Unassembled WGS sequence"/>
</dbReference>
<dbReference type="InterPro" id="IPR007686">
    <property type="entry name" value="YutG/PgpA"/>
</dbReference>
<dbReference type="Pfam" id="PF04608">
    <property type="entry name" value="PgpA"/>
    <property type="match status" value="1"/>
</dbReference>